<dbReference type="EMBL" id="JBDFQZ010000007">
    <property type="protein sequence ID" value="KAK9705590.1"/>
    <property type="molecule type" value="Genomic_DNA"/>
</dbReference>
<dbReference type="Gene3D" id="3.30.40.10">
    <property type="entry name" value="Zinc/RING finger domain, C3HC4 (zinc finger)"/>
    <property type="match status" value="1"/>
</dbReference>
<feature type="region of interest" description="Disordered" evidence="2">
    <location>
        <begin position="593"/>
        <end position="636"/>
    </location>
</feature>
<dbReference type="EMBL" id="JBDFQZ010000007">
    <property type="protein sequence ID" value="KAK9705592.1"/>
    <property type="molecule type" value="Genomic_DNA"/>
</dbReference>
<sequence>MAVASLHNVPVIESSMIRDSQSLLGRVNRDSIGTRASSILKMWRELEDECAVNRARERGSPRLCSFRGGKIRGSLEDSSESENGSLVSFKTQTGCLNEFEDRQSLASPTSVQSQDFEEVDRKRVRKVFREWMGSDCNAKQCVGDNEPDKVRVVWDWIQTTSQRREDKVAEIASQIEQDCNKGQLGNSRRRFRKLCGRQALLDLLAKKEQERREELRCLEGIRAVSGFPHRSRIQSFLRLRCYQNRRSIEMRRPNSAAQSELGLLRQRQTVSGLREGFLSRLDSKTRIRARDLHDGSSDNDSNTFSDDWSQTNKSNEILDSPRELNGLSTEALNVAHERNDLKGNVDLAPSTTPPSTNRGTDCDTDDGVKGSPETATSVDSNNSSSDGFKVTNFQVPLWTESGELTVLERKHGIVHEQDEANVHNELFNQIDVSENLNSHESSVHEYDVSEYDVSEYDRVETDSLHWQDDVGQSHGVHESEVEEPNDLQEDYWHEDGSQETPRDWLGMDSGSRTPFDRVDANYFSDDDNVRHIELRELVNRKRVSSLLHSDFRQRLDRLILAYVERQTITDDDWELHETPPPFVSLSRELLHTDQESEPDDTLENESETPLPPPTPPPLPQANWGQRTHQTNWSRQEIHQHPGTEWGIINDLRIDMAGIEQKLNDMQRMLEACMDMQLELQRSVRQEVSAALNRSVNPSESLENVPPKDSFKWDCVRKGVCCICSNTNIDSLLYRCGHMCTCTKCADVLVQGNGKCPMCQAPVNEVIRAYFTQ</sequence>
<dbReference type="AlphaFoldDB" id="A0AAW1JPQ6"/>
<feature type="compositionally biased region" description="Polar residues" evidence="2">
    <location>
        <begin position="622"/>
        <end position="634"/>
    </location>
</feature>
<dbReference type="CDD" id="cd16647">
    <property type="entry name" value="mRING-HC-C3HC5_NEU1"/>
    <property type="match status" value="1"/>
</dbReference>
<dbReference type="PANTHER" id="PTHR46519:SF3">
    <property type="entry name" value="RING_U-BOX SUPERFAMILY PROTEIN"/>
    <property type="match status" value="1"/>
</dbReference>
<keyword evidence="5" id="KW-1185">Reference proteome</keyword>
<feature type="region of interest" description="Disordered" evidence="2">
    <location>
        <begin position="337"/>
        <end position="386"/>
    </location>
</feature>
<keyword evidence="1" id="KW-0862">Zinc</keyword>
<evidence type="ECO:0000313" key="5">
    <source>
        <dbReference type="Proteomes" id="UP001443914"/>
    </source>
</evidence>
<comment type="caution">
    <text evidence="4">The sequence shown here is derived from an EMBL/GenBank/DDBJ whole genome shotgun (WGS) entry which is preliminary data.</text>
</comment>
<evidence type="ECO:0000259" key="3">
    <source>
        <dbReference type="PROSITE" id="PS50089"/>
    </source>
</evidence>
<keyword evidence="1" id="KW-0479">Metal-binding</keyword>
<evidence type="ECO:0000256" key="1">
    <source>
        <dbReference type="PROSITE-ProRule" id="PRU00175"/>
    </source>
</evidence>
<feature type="compositionally biased region" description="Acidic residues" evidence="2">
    <location>
        <begin position="595"/>
        <end position="606"/>
    </location>
</feature>
<feature type="compositionally biased region" description="Polar residues" evidence="2">
    <location>
        <begin position="349"/>
        <end position="359"/>
    </location>
</feature>
<feature type="region of interest" description="Disordered" evidence="2">
    <location>
        <begin position="291"/>
        <end position="323"/>
    </location>
</feature>
<dbReference type="SUPFAM" id="SSF57850">
    <property type="entry name" value="RING/U-box"/>
    <property type="match status" value="1"/>
</dbReference>
<evidence type="ECO:0000313" key="4">
    <source>
        <dbReference type="EMBL" id="KAK9705590.1"/>
    </source>
</evidence>
<proteinExistence type="predicted"/>
<dbReference type="PROSITE" id="PS50089">
    <property type="entry name" value="ZF_RING_2"/>
    <property type="match status" value="1"/>
</dbReference>
<accession>A0AAW1JPQ6</accession>
<organism evidence="4 5">
    <name type="scientific">Saponaria officinalis</name>
    <name type="common">Common soapwort</name>
    <name type="synonym">Lychnis saponaria</name>
    <dbReference type="NCBI Taxonomy" id="3572"/>
    <lineage>
        <taxon>Eukaryota</taxon>
        <taxon>Viridiplantae</taxon>
        <taxon>Streptophyta</taxon>
        <taxon>Embryophyta</taxon>
        <taxon>Tracheophyta</taxon>
        <taxon>Spermatophyta</taxon>
        <taxon>Magnoliopsida</taxon>
        <taxon>eudicotyledons</taxon>
        <taxon>Gunneridae</taxon>
        <taxon>Pentapetalae</taxon>
        <taxon>Caryophyllales</taxon>
        <taxon>Caryophyllaceae</taxon>
        <taxon>Caryophylleae</taxon>
        <taxon>Saponaria</taxon>
    </lineage>
</organism>
<reference evidence="4 5" key="1">
    <citation type="submission" date="2024-03" db="EMBL/GenBank/DDBJ databases">
        <title>WGS assembly of Saponaria officinalis var. Norfolk2.</title>
        <authorList>
            <person name="Jenkins J."/>
            <person name="Shu S."/>
            <person name="Grimwood J."/>
            <person name="Barry K."/>
            <person name="Goodstein D."/>
            <person name="Schmutz J."/>
            <person name="Leebens-Mack J."/>
            <person name="Osbourn A."/>
        </authorList>
    </citation>
    <scope>NUCLEOTIDE SEQUENCE [LARGE SCALE GENOMIC DNA]</scope>
    <source>
        <strain evidence="5">cv. Norfolk2</strain>
        <strain evidence="4">JIC</strain>
        <tissue evidence="4">Leaf</tissue>
    </source>
</reference>
<evidence type="ECO:0000256" key="2">
    <source>
        <dbReference type="SAM" id="MobiDB-lite"/>
    </source>
</evidence>
<dbReference type="GO" id="GO:0008270">
    <property type="term" value="F:zinc ion binding"/>
    <property type="evidence" value="ECO:0007669"/>
    <property type="project" value="UniProtKB-KW"/>
</dbReference>
<dbReference type="PANTHER" id="PTHR46519">
    <property type="entry name" value="RING/U-BOX SUPERFAMILY PROTEIN"/>
    <property type="match status" value="1"/>
</dbReference>
<dbReference type="EMBL" id="JBDFQZ010000007">
    <property type="protein sequence ID" value="KAK9705591.1"/>
    <property type="molecule type" value="Genomic_DNA"/>
</dbReference>
<dbReference type="Proteomes" id="UP001443914">
    <property type="component" value="Unassembled WGS sequence"/>
</dbReference>
<feature type="domain" description="RING-type" evidence="3">
    <location>
        <begin position="720"/>
        <end position="759"/>
    </location>
</feature>
<feature type="compositionally biased region" description="Low complexity" evidence="2">
    <location>
        <begin position="298"/>
        <end position="309"/>
    </location>
</feature>
<feature type="compositionally biased region" description="Polar residues" evidence="2">
    <location>
        <begin position="373"/>
        <end position="386"/>
    </location>
</feature>
<dbReference type="InterPro" id="IPR013083">
    <property type="entry name" value="Znf_RING/FYVE/PHD"/>
</dbReference>
<protein>
    <recommendedName>
        <fullName evidence="3">RING-type domain-containing protein</fullName>
    </recommendedName>
</protein>
<gene>
    <name evidence="4" type="ORF">RND81_07G068700</name>
</gene>
<dbReference type="Pfam" id="PF13920">
    <property type="entry name" value="zf-C3HC4_3"/>
    <property type="match status" value="1"/>
</dbReference>
<feature type="compositionally biased region" description="Pro residues" evidence="2">
    <location>
        <begin position="609"/>
        <end position="619"/>
    </location>
</feature>
<name>A0AAW1JPQ6_SAPOF</name>
<keyword evidence="1" id="KW-0863">Zinc-finger</keyword>
<dbReference type="InterPro" id="IPR001841">
    <property type="entry name" value="Znf_RING"/>
</dbReference>